<dbReference type="AlphaFoldDB" id="F3CID2"/>
<name>F3CID2_PSESG</name>
<organism evidence="1 2">
    <name type="scientific">Pseudomonas savastanoi pv. glycinea str. race 4</name>
    <dbReference type="NCBI Taxonomy" id="875330"/>
    <lineage>
        <taxon>Bacteria</taxon>
        <taxon>Pseudomonadati</taxon>
        <taxon>Pseudomonadota</taxon>
        <taxon>Gammaproteobacteria</taxon>
        <taxon>Pseudomonadales</taxon>
        <taxon>Pseudomonadaceae</taxon>
        <taxon>Pseudomonas</taxon>
    </lineage>
</organism>
<dbReference type="Gene3D" id="3.40.50.300">
    <property type="entry name" value="P-loop containing nucleotide triphosphate hydrolases"/>
    <property type="match status" value="1"/>
</dbReference>
<proteinExistence type="predicted"/>
<protein>
    <submittedName>
        <fullName evidence="1">Transcription-repair coupling factor</fullName>
    </submittedName>
</protein>
<feature type="non-terminal residue" evidence="1">
    <location>
        <position position="42"/>
    </location>
</feature>
<dbReference type="InterPro" id="IPR027417">
    <property type="entry name" value="P-loop_NTPase"/>
</dbReference>
<accession>F3CID2</accession>
<dbReference type="Proteomes" id="UP000005466">
    <property type="component" value="Unassembled WGS sequence"/>
</dbReference>
<comment type="caution">
    <text evidence="1">The sequence shown here is derived from an EMBL/GenBank/DDBJ whole genome shotgun (WGS) entry which is preliminary data.</text>
</comment>
<sequence>MLDIYARRAAREGYAFADPKADYATFSAGFPFEETPDQQTTI</sequence>
<dbReference type="HOGENOM" id="CLU_3262549_0_0_6"/>
<dbReference type="EMBL" id="ADWY01003495">
    <property type="protein sequence ID" value="EGH19024.1"/>
    <property type="molecule type" value="Genomic_DNA"/>
</dbReference>
<gene>
    <name evidence="1" type="ORF">Pgy4_39280</name>
</gene>
<evidence type="ECO:0000313" key="1">
    <source>
        <dbReference type="EMBL" id="EGH19024.1"/>
    </source>
</evidence>
<reference evidence="1 2" key="1">
    <citation type="journal article" date="2011" name="PLoS Pathog.">
        <title>Dynamic evolution of pathogenicity revealed by sequencing and comparative genomics of 19 Pseudomonas syringae isolates.</title>
        <authorList>
            <person name="Baltrus D.A."/>
            <person name="Nishimura M.T."/>
            <person name="Romanchuk A."/>
            <person name="Chang J.H."/>
            <person name="Mukhtar M.S."/>
            <person name="Cherkis K."/>
            <person name="Roach J."/>
            <person name="Grant S.R."/>
            <person name="Jones C.D."/>
            <person name="Dangl J.L."/>
        </authorList>
    </citation>
    <scope>NUCLEOTIDE SEQUENCE [LARGE SCALE GENOMIC DNA]</scope>
    <source>
        <strain evidence="2">race 4</strain>
    </source>
</reference>
<evidence type="ECO:0000313" key="2">
    <source>
        <dbReference type="Proteomes" id="UP000005466"/>
    </source>
</evidence>